<name>A0A835MIR6_9ROSI</name>
<dbReference type="AlphaFoldDB" id="A0A835MIR6"/>
<organism evidence="2 3">
    <name type="scientific">Salix dunnii</name>
    <dbReference type="NCBI Taxonomy" id="1413687"/>
    <lineage>
        <taxon>Eukaryota</taxon>
        <taxon>Viridiplantae</taxon>
        <taxon>Streptophyta</taxon>
        <taxon>Embryophyta</taxon>
        <taxon>Tracheophyta</taxon>
        <taxon>Spermatophyta</taxon>
        <taxon>Magnoliopsida</taxon>
        <taxon>eudicotyledons</taxon>
        <taxon>Gunneridae</taxon>
        <taxon>Pentapetalae</taxon>
        <taxon>rosids</taxon>
        <taxon>fabids</taxon>
        <taxon>Malpighiales</taxon>
        <taxon>Salicaceae</taxon>
        <taxon>Saliceae</taxon>
        <taxon>Salix</taxon>
    </lineage>
</organism>
<keyword evidence="3" id="KW-1185">Reference proteome</keyword>
<gene>
    <name evidence="2" type="ORF">SADUNF_Sadunf16G0103400</name>
</gene>
<comment type="caution">
    <text evidence="2">The sequence shown here is derived from an EMBL/GenBank/DDBJ whole genome shotgun (WGS) entry which is preliminary data.</text>
</comment>
<keyword evidence="1" id="KW-0812">Transmembrane</keyword>
<proteinExistence type="predicted"/>
<evidence type="ECO:0000313" key="3">
    <source>
        <dbReference type="Proteomes" id="UP000657918"/>
    </source>
</evidence>
<keyword evidence="1" id="KW-1133">Transmembrane helix</keyword>
<evidence type="ECO:0000313" key="2">
    <source>
        <dbReference type="EMBL" id="KAF9665254.1"/>
    </source>
</evidence>
<dbReference type="OrthoDB" id="844371at2759"/>
<sequence>MATKNDRPSRRKRRELTDPTFFQCQFTSQMLQSSTRLAPRRSHHSPSPELKLHEQISIRRFIVEAGDLRPGLSLVCSRAKRLSDLKRVFFVDMGVSASKQVKPPPIISMANASSLAPDFHPRKEELPVSGDRNFAINGQITMLVLFLLFLLCLLCILYFICAKRLRDALKVRQSELVSPGDVSVRADFKGQIRDGLPFRNLDGSYRDKNNPMISYV</sequence>
<protein>
    <submittedName>
        <fullName evidence="2">Uncharacterized protein</fullName>
    </submittedName>
</protein>
<dbReference type="EMBL" id="JADGMS010000016">
    <property type="protein sequence ID" value="KAF9665254.1"/>
    <property type="molecule type" value="Genomic_DNA"/>
</dbReference>
<accession>A0A835MIR6</accession>
<reference evidence="2 3" key="1">
    <citation type="submission" date="2020-10" db="EMBL/GenBank/DDBJ databases">
        <title>Plant Genome Project.</title>
        <authorList>
            <person name="Zhang R.-G."/>
        </authorList>
    </citation>
    <scope>NUCLEOTIDE SEQUENCE [LARGE SCALE GENOMIC DNA]</scope>
    <source>
        <strain evidence="2">FAFU-HL-1</strain>
        <tissue evidence="2">Leaf</tissue>
    </source>
</reference>
<keyword evidence="1" id="KW-0472">Membrane</keyword>
<dbReference type="Proteomes" id="UP000657918">
    <property type="component" value="Chromosome 16"/>
</dbReference>
<feature type="transmembrane region" description="Helical" evidence="1">
    <location>
        <begin position="140"/>
        <end position="160"/>
    </location>
</feature>
<evidence type="ECO:0000256" key="1">
    <source>
        <dbReference type="SAM" id="Phobius"/>
    </source>
</evidence>